<protein>
    <submittedName>
        <fullName evidence="1">Uncharacterized protein</fullName>
    </submittedName>
</protein>
<evidence type="ECO:0000313" key="2">
    <source>
        <dbReference type="Proteomes" id="UP000054632"/>
    </source>
</evidence>
<proteinExistence type="predicted"/>
<accession>A0A0V1ECE9</accession>
<evidence type="ECO:0000313" key="1">
    <source>
        <dbReference type="EMBL" id="KRY71509.1"/>
    </source>
</evidence>
<dbReference type="AlphaFoldDB" id="A0A0V1ECE9"/>
<gene>
    <name evidence="1" type="ORF">T4A_6936</name>
</gene>
<reference evidence="1 2" key="1">
    <citation type="submission" date="2015-01" db="EMBL/GenBank/DDBJ databases">
        <title>Evolution of Trichinella species and genotypes.</title>
        <authorList>
            <person name="Korhonen P.K."/>
            <person name="Edoardo P."/>
            <person name="Giuseppe L.R."/>
            <person name="Gasser R.B."/>
        </authorList>
    </citation>
    <scope>NUCLEOTIDE SEQUENCE [LARGE SCALE GENOMIC DNA]</scope>
    <source>
        <strain evidence="1">ISS13</strain>
    </source>
</reference>
<comment type="caution">
    <text evidence="1">The sequence shown here is derived from an EMBL/GenBank/DDBJ whole genome shotgun (WGS) entry which is preliminary data.</text>
</comment>
<sequence length="267" mass="28791">MLTWPMSAFKSAQVVVLSFGRNSASKLTFIRTNWTQLDVGWQLGHVANLRKRSNRRRGRSSGSDGACVDGFFVIFFRRLPGDSATRLGWLFEHFLLVLSVHAELPLSDRHGREKYPNWWTGFCRPTLTAGPTPRRASAVQVAKATYGLHCATGSHRALVHVVGPLRAARDDVSFQPSAASSAACRRSAGPCWRTDPACRLASANCAASLRLDVSSWAAVQLFSAGCAAADPDPRRSSAAPSASACARRFVASGASAGIRSTDVPPHR</sequence>
<dbReference type="EMBL" id="JYDR01000057">
    <property type="protein sequence ID" value="KRY71509.1"/>
    <property type="molecule type" value="Genomic_DNA"/>
</dbReference>
<organism evidence="1 2">
    <name type="scientific">Trichinella pseudospiralis</name>
    <name type="common">Parasitic roundworm</name>
    <dbReference type="NCBI Taxonomy" id="6337"/>
    <lineage>
        <taxon>Eukaryota</taxon>
        <taxon>Metazoa</taxon>
        <taxon>Ecdysozoa</taxon>
        <taxon>Nematoda</taxon>
        <taxon>Enoplea</taxon>
        <taxon>Dorylaimia</taxon>
        <taxon>Trichinellida</taxon>
        <taxon>Trichinellidae</taxon>
        <taxon>Trichinella</taxon>
    </lineage>
</organism>
<dbReference type="Proteomes" id="UP000054632">
    <property type="component" value="Unassembled WGS sequence"/>
</dbReference>
<name>A0A0V1ECE9_TRIPS</name>